<keyword evidence="1 2" id="KW-0732">Signal</keyword>
<evidence type="ECO:0000259" key="3">
    <source>
        <dbReference type="Pfam" id="PF13505"/>
    </source>
</evidence>
<evidence type="ECO:0000256" key="2">
    <source>
        <dbReference type="SAM" id="SignalP"/>
    </source>
</evidence>
<sequence>MKLRILLVVLMVAAFASSASAAAPGPYLGGSLGVSIVHDTDIHDPSGNATFEYDPGFAFNIAGGYNFEPGRLEAEFGYKNADVSRATVGALSGSVSGTDITVLSYMFNGYYDFKLSGTPVTPFVGAGLGILHGELDVQGSKGDDTVFGYQFMLGAGYKVNRNITLDLSYRFQGAASDFSESGTSFSYNSSNILFGMRYNF</sequence>
<keyword evidence="5" id="KW-1185">Reference proteome</keyword>
<feature type="signal peptide" evidence="2">
    <location>
        <begin position="1"/>
        <end position="21"/>
    </location>
</feature>
<comment type="caution">
    <text evidence="4">The sequence shown here is derived from an EMBL/GenBank/DDBJ whole genome shotgun (WGS) entry which is preliminary data.</text>
</comment>
<organism evidence="4 5">
    <name type="scientific">Geomonas limicola</name>
    <dbReference type="NCBI Taxonomy" id="2740186"/>
    <lineage>
        <taxon>Bacteria</taxon>
        <taxon>Pseudomonadati</taxon>
        <taxon>Thermodesulfobacteriota</taxon>
        <taxon>Desulfuromonadia</taxon>
        <taxon>Geobacterales</taxon>
        <taxon>Geobacteraceae</taxon>
        <taxon>Geomonas</taxon>
    </lineage>
</organism>
<dbReference type="SUPFAM" id="SSF56925">
    <property type="entry name" value="OMPA-like"/>
    <property type="match status" value="1"/>
</dbReference>
<evidence type="ECO:0000313" key="5">
    <source>
        <dbReference type="Proteomes" id="UP000587586"/>
    </source>
</evidence>
<accession>A0A6V8NFI9</accession>
<evidence type="ECO:0000313" key="4">
    <source>
        <dbReference type="EMBL" id="GFO70557.1"/>
    </source>
</evidence>
<evidence type="ECO:0000256" key="1">
    <source>
        <dbReference type="ARBA" id="ARBA00022729"/>
    </source>
</evidence>
<feature type="domain" description="Outer membrane protein beta-barrel" evidence="3">
    <location>
        <begin position="8"/>
        <end position="200"/>
    </location>
</feature>
<dbReference type="InterPro" id="IPR027385">
    <property type="entry name" value="Beta-barrel_OMP"/>
</dbReference>
<proteinExistence type="predicted"/>
<dbReference type="InterPro" id="IPR011250">
    <property type="entry name" value="OMP/PagP_B-barrel"/>
</dbReference>
<name>A0A6V8NFI9_9BACT</name>
<dbReference type="RefSeq" id="WP_183363181.1">
    <property type="nucleotide sequence ID" value="NZ_BLXZ01000010.1"/>
</dbReference>
<gene>
    <name evidence="4" type="ORF">GMLC_41360</name>
</gene>
<dbReference type="EMBL" id="BLXZ01000010">
    <property type="protein sequence ID" value="GFO70557.1"/>
    <property type="molecule type" value="Genomic_DNA"/>
</dbReference>
<feature type="chain" id="PRO_5027780620" evidence="2">
    <location>
        <begin position="22"/>
        <end position="200"/>
    </location>
</feature>
<reference evidence="5" key="1">
    <citation type="submission" date="2020-06" db="EMBL/GenBank/DDBJ databases">
        <title>Draft genomic sequecing of Geomonas sp. Red745.</title>
        <authorList>
            <person name="Itoh H."/>
            <person name="Xu Z.X."/>
            <person name="Ushijima N."/>
            <person name="Masuda Y."/>
            <person name="Shiratori Y."/>
            <person name="Senoo K."/>
        </authorList>
    </citation>
    <scope>NUCLEOTIDE SEQUENCE [LARGE SCALE GENOMIC DNA]</scope>
    <source>
        <strain evidence="5">Red745</strain>
    </source>
</reference>
<dbReference type="Gene3D" id="2.40.160.20">
    <property type="match status" value="1"/>
</dbReference>
<dbReference type="AlphaFoldDB" id="A0A6V8NFI9"/>
<dbReference type="Pfam" id="PF13505">
    <property type="entry name" value="OMP_b-brl"/>
    <property type="match status" value="1"/>
</dbReference>
<protein>
    <submittedName>
        <fullName evidence="4">Outer membrane channel protein</fullName>
    </submittedName>
</protein>
<dbReference type="Proteomes" id="UP000587586">
    <property type="component" value="Unassembled WGS sequence"/>
</dbReference>